<feature type="transmembrane region" description="Helical" evidence="1">
    <location>
        <begin position="12"/>
        <end position="33"/>
    </location>
</feature>
<dbReference type="EMBL" id="BAABRO010000049">
    <property type="protein sequence ID" value="GAA5511238.1"/>
    <property type="molecule type" value="Genomic_DNA"/>
</dbReference>
<dbReference type="Proteomes" id="UP001416858">
    <property type="component" value="Unassembled WGS sequence"/>
</dbReference>
<accession>A0ABP9W5K4</accession>
<evidence type="ECO:0000313" key="2">
    <source>
        <dbReference type="EMBL" id="GAA5511238.1"/>
    </source>
</evidence>
<gene>
    <name evidence="2" type="ORF">Rcae01_06754</name>
</gene>
<protein>
    <submittedName>
        <fullName evidence="2">Uncharacterized protein</fullName>
    </submittedName>
</protein>
<keyword evidence="1" id="KW-0472">Membrane</keyword>
<comment type="caution">
    <text evidence="2">The sequence shown here is derived from an EMBL/GenBank/DDBJ whole genome shotgun (WGS) entry which is preliminary data.</text>
</comment>
<proteinExistence type="predicted"/>
<keyword evidence="1" id="KW-0812">Transmembrane</keyword>
<evidence type="ECO:0000313" key="3">
    <source>
        <dbReference type="Proteomes" id="UP001416858"/>
    </source>
</evidence>
<name>A0ABP9W5K4_9BACT</name>
<feature type="transmembrane region" description="Helical" evidence="1">
    <location>
        <begin position="67"/>
        <end position="87"/>
    </location>
</feature>
<evidence type="ECO:0000256" key="1">
    <source>
        <dbReference type="SAM" id="Phobius"/>
    </source>
</evidence>
<reference evidence="2 3" key="1">
    <citation type="submission" date="2024-02" db="EMBL/GenBank/DDBJ databases">
        <title>Rhodopirellula caenicola NBRC 110016.</title>
        <authorList>
            <person name="Ichikawa N."/>
            <person name="Katano-Makiyama Y."/>
            <person name="Hidaka K."/>
        </authorList>
    </citation>
    <scope>NUCLEOTIDE SEQUENCE [LARGE SCALE GENOMIC DNA]</scope>
    <source>
        <strain evidence="2 3">NBRC 110016</strain>
    </source>
</reference>
<keyword evidence="3" id="KW-1185">Reference proteome</keyword>
<keyword evidence="1" id="KW-1133">Transmembrane helix</keyword>
<sequence>MLVLAGMLLVAAYPVNIIVILVLYLCGLIDLTYAKLPLFRHRVFNSFGSRHIPTKRREAYFRGYKRITLGAAFNLLTLVHYSMMAPWP</sequence>
<organism evidence="2 3">
    <name type="scientific">Novipirellula caenicola</name>
    <dbReference type="NCBI Taxonomy" id="1536901"/>
    <lineage>
        <taxon>Bacteria</taxon>
        <taxon>Pseudomonadati</taxon>
        <taxon>Planctomycetota</taxon>
        <taxon>Planctomycetia</taxon>
        <taxon>Pirellulales</taxon>
        <taxon>Pirellulaceae</taxon>
        <taxon>Novipirellula</taxon>
    </lineage>
</organism>